<dbReference type="AlphaFoldDB" id="A0A0D2L6A5"/>
<feature type="non-terminal residue" evidence="1">
    <location>
        <position position="72"/>
    </location>
</feature>
<reference evidence="2" key="1">
    <citation type="submission" date="2014-04" db="EMBL/GenBank/DDBJ databases">
        <title>Evolutionary Origins and Diversification of the Mycorrhizal Mutualists.</title>
        <authorList>
            <consortium name="DOE Joint Genome Institute"/>
            <consortium name="Mycorrhizal Genomics Consortium"/>
            <person name="Kohler A."/>
            <person name="Kuo A."/>
            <person name="Nagy L.G."/>
            <person name="Floudas D."/>
            <person name="Copeland A."/>
            <person name="Barry K.W."/>
            <person name="Cichocki N."/>
            <person name="Veneault-Fourrey C."/>
            <person name="LaButti K."/>
            <person name="Lindquist E.A."/>
            <person name="Lipzen A."/>
            <person name="Lundell T."/>
            <person name="Morin E."/>
            <person name="Murat C."/>
            <person name="Riley R."/>
            <person name="Ohm R."/>
            <person name="Sun H."/>
            <person name="Tunlid A."/>
            <person name="Henrissat B."/>
            <person name="Grigoriev I.V."/>
            <person name="Hibbett D.S."/>
            <person name="Martin F."/>
        </authorList>
    </citation>
    <scope>NUCLEOTIDE SEQUENCE [LARGE SCALE GENOMIC DNA]</scope>
    <source>
        <strain evidence="2">FD-334 SS-4</strain>
    </source>
</reference>
<proteinExistence type="predicted"/>
<sequence length="72" mass="8164">MVNPGTFKGRRKEFLDSQQDIYAAAVKGKHVADTVANIQRRYFKRFPITLSHTEEPTEAFLAVVDDDAPEPE</sequence>
<dbReference type="STRING" id="945553.A0A0D2L6A5"/>
<protein>
    <submittedName>
        <fullName evidence="1">Uncharacterized protein</fullName>
    </submittedName>
</protein>
<dbReference type="Proteomes" id="UP000054270">
    <property type="component" value="Unassembled WGS sequence"/>
</dbReference>
<evidence type="ECO:0000313" key="2">
    <source>
        <dbReference type="Proteomes" id="UP000054270"/>
    </source>
</evidence>
<dbReference type="EMBL" id="KN817549">
    <property type="protein sequence ID" value="KJA22462.1"/>
    <property type="molecule type" value="Genomic_DNA"/>
</dbReference>
<dbReference type="OrthoDB" id="3033067at2759"/>
<accession>A0A0D2L6A5</accession>
<name>A0A0D2L6A5_HYPSF</name>
<organism evidence="1 2">
    <name type="scientific">Hypholoma sublateritium (strain FD-334 SS-4)</name>
    <dbReference type="NCBI Taxonomy" id="945553"/>
    <lineage>
        <taxon>Eukaryota</taxon>
        <taxon>Fungi</taxon>
        <taxon>Dikarya</taxon>
        <taxon>Basidiomycota</taxon>
        <taxon>Agaricomycotina</taxon>
        <taxon>Agaricomycetes</taxon>
        <taxon>Agaricomycetidae</taxon>
        <taxon>Agaricales</taxon>
        <taxon>Agaricineae</taxon>
        <taxon>Strophariaceae</taxon>
        <taxon>Hypholoma</taxon>
    </lineage>
</organism>
<evidence type="ECO:0000313" key="1">
    <source>
        <dbReference type="EMBL" id="KJA22462.1"/>
    </source>
</evidence>
<keyword evidence="2" id="KW-1185">Reference proteome</keyword>
<gene>
    <name evidence="1" type="ORF">HYPSUDRAFT_117836</name>
</gene>